<evidence type="ECO:0000313" key="1">
    <source>
        <dbReference type="EMBL" id="OMP07358.1"/>
    </source>
</evidence>
<name>A0A1R3KK46_9ROSI</name>
<proteinExistence type="predicted"/>
<evidence type="ECO:0000313" key="2">
    <source>
        <dbReference type="Proteomes" id="UP000187203"/>
    </source>
</evidence>
<keyword evidence="2" id="KW-1185">Reference proteome</keyword>
<dbReference type="EMBL" id="AWUE01013281">
    <property type="protein sequence ID" value="OMP07358.1"/>
    <property type="molecule type" value="Genomic_DNA"/>
</dbReference>
<dbReference type="AlphaFoldDB" id="A0A1R3KK46"/>
<dbReference type="Proteomes" id="UP000187203">
    <property type="component" value="Unassembled WGS sequence"/>
</dbReference>
<gene>
    <name evidence="1" type="ORF">COLO4_07409</name>
</gene>
<accession>A0A1R3KK46</accession>
<reference evidence="2" key="1">
    <citation type="submission" date="2013-09" db="EMBL/GenBank/DDBJ databases">
        <title>Corchorus olitorius genome sequencing.</title>
        <authorList>
            <person name="Alam M."/>
            <person name="Haque M.S."/>
            <person name="Islam M.S."/>
            <person name="Emdad E.M."/>
            <person name="Islam M.M."/>
            <person name="Ahmed B."/>
            <person name="Halim A."/>
            <person name="Hossen Q.M.M."/>
            <person name="Hossain M.Z."/>
            <person name="Ahmed R."/>
            <person name="Khan M.M."/>
            <person name="Islam R."/>
            <person name="Rashid M.M."/>
            <person name="Khan S.A."/>
            <person name="Rahman M.S."/>
            <person name="Alam M."/>
            <person name="Yahiya A.S."/>
            <person name="Khan M.S."/>
            <person name="Azam M.S."/>
            <person name="Haque T."/>
            <person name="Lashkar M.Z.H."/>
            <person name="Akhand A.I."/>
            <person name="Morshed G."/>
            <person name="Roy S."/>
            <person name="Uddin K.S."/>
            <person name="Rabeya T."/>
            <person name="Hossain A.S."/>
            <person name="Chowdhury A."/>
            <person name="Snigdha A.R."/>
            <person name="Mortoza M.S."/>
            <person name="Matin S.A."/>
            <person name="Hoque S.M.E."/>
            <person name="Islam M.K."/>
            <person name="Roy D.K."/>
            <person name="Haider R."/>
            <person name="Moosa M.M."/>
            <person name="Elias S.M."/>
            <person name="Hasan A.M."/>
            <person name="Jahan S."/>
            <person name="Shafiuddin M."/>
            <person name="Mahmood N."/>
            <person name="Shommy N.S."/>
        </authorList>
    </citation>
    <scope>NUCLEOTIDE SEQUENCE [LARGE SCALE GENOMIC DNA]</scope>
    <source>
        <strain evidence="2">cv. O-4</strain>
    </source>
</reference>
<comment type="caution">
    <text evidence="1">The sequence shown here is derived from an EMBL/GenBank/DDBJ whole genome shotgun (WGS) entry which is preliminary data.</text>
</comment>
<protein>
    <submittedName>
        <fullName evidence="1">Uncharacterized protein</fullName>
    </submittedName>
</protein>
<organism evidence="1 2">
    <name type="scientific">Corchorus olitorius</name>
    <dbReference type="NCBI Taxonomy" id="93759"/>
    <lineage>
        <taxon>Eukaryota</taxon>
        <taxon>Viridiplantae</taxon>
        <taxon>Streptophyta</taxon>
        <taxon>Embryophyta</taxon>
        <taxon>Tracheophyta</taxon>
        <taxon>Spermatophyta</taxon>
        <taxon>Magnoliopsida</taxon>
        <taxon>eudicotyledons</taxon>
        <taxon>Gunneridae</taxon>
        <taxon>Pentapetalae</taxon>
        <taxon>rosids</taxon>
        <taxon>malvids</taxon>
        <taxon>Malvales</taxon>
        <taxon>Malvaceae</taxon>
        <taxon>Grewioideae</taxon>
        <taxon>Apeibeae</taxon>
        <taxon>Corchorus</taxon>
    </lineage>
</organism>
<sequence length="66" mass="7659">MSRRDRVLEVNERAERNFVFVCGREPCEERGPGGRIVVCGVEVVNGKDQREPIDQCPVGEQNYFFW</sequence>